<dbReference type="RefSeq" id="XP_013779632.2">
    <property type="nucleotide sequence ID" value="XM_013924178.2"/>
</dbReference>
<keyword evidence="4" id="KW-0539">Nucleus</keyword>
<dbReference type="Pfam" id="PF00853">
    <property type="entry name" value="Runt"/>
    <property type="match status" value="1"/>
</dbReference>
<feature type="compositionally biased region" description="Polar residues" evidence="5">
    <location>
        <begin position="414"/>
        <end position="426"/>
    </location>
</feature>
<dbReference type="InterPro" id="IPR008967">
    <property type="entry name" value="p53-like_TF_DNA-bd_sf"/>
</dbReference>
<sequence length="472" mass="51431">MRLPADLFGSSAVPVRTMTDLMFSGERTLHKVLSEHPGELVQTGSPSLICSVLPSHWRSNKTLPVAFKVIALADISDGTIVTIRAGNDENYSAELRNATAVMKDQVAKFNDLRFVGRSGRGKSFTLTITVSSDPPEVATYNKAIKVTVDGPREPRRQQQQLRAFATAFGQGLPFLESLREWEHLRRKTAEQWAIEIPRRLQGVPTDPIHPLQLAGGEHWNPYVPHHPSNLSSVSTLQGTGYSGSPSSFSLDGIFGGNSQDSLTSGLCDRMGVTSTLGIPYEQQNSLALKADSFLTSRGSIAGEANDLCISDRLAEFRQGFGIFGGGMINPQQSPGTTMAFLSGSTVAPFFAVNHGGYGLFPSAGNNFNVNNTNMYPSSSFVPSSFFYPLHLLGNELRSVVAAQRQRNEMIVRRNNVTTSRGSNSIGRETHTETNNEENNNQVPSHSNSSVTSSGFFSLTTNAHTDETLWRPY</sequence>
<dbReference type="InterPro" id="IPR012346">
    <property type="entry name" value="p53/RUNT-type_TF_DNA-bd_sf"/>
</dbReference>
<feature type="region of interest" description="Disordered" evidence="5">
    <location>
        <begin position="413"/>
        <end position="457"/>
    </location>
</feature>
<evidence type="ECO:0000256" key="1">
    <source>
        <dbReference type="ARBA" id="ARBA00004123"/>
    </source>
</evidence>
<evidence type="ECO:0000256" key="2">
    <source>
        <dbReference type="ARBA" id="ARBA00023015"/>
    </source>
</evidence>
<proteinExistence type="predicted"/>
<accession>A0ABM1BD81</accession>
<evidence type="ECO:0000313" key="8">
    <source>
        <dbReference type="RefSeq" id="XP_013779632.2"/>
    </source>
</evidence>
<dbReference type="PANTHER" id="PTHR11950">
    <property type="entry name" value="RUNT RELATED"/>
    <property type="match status" value="1"/>
</dbReference>
<evidence type="ECO:0000256" key="4">
    <source>
        <dbReference type="ARBA" id="ARBA00023242"/>
    </source>
</evidence>
<dbReference type="PROSITE" id="PS51062">
    <property type="entry name" value="RUNT"/>
    <property type="match status" value="1"/>
</dbReference>
<feature type="compositionally biased region" description="Low complexity" evidence="5">
    <location>
        <begin position="436"/>
        <end position="457"/>
    </location>
</feature>
<dbReference type="PANTHER" id="PTHR11950:SF31">
    <property type="entry name" value="SEGMENTATION PROTEIN RUNT"/>
    <property type="match status" value="1"/>
</dbReference>
<dbReference type="InterPro" id="IPR000040">
    <property type="entry name" value="AML1_Runt"/>
</dbReference>
<comment type="subcellular location">
    <subcellularLocation>
        <location evidence="1">Nucleus</location>
    </subcellularLocation>
</comment>
<feature type="domain" description="Runt" evidence="6">
    <location>
        <begin position="28"/>
        <end position="156"/>
    </location>
</feature>
<organism evidence="7 8">
    <name type="scientific">Limulus polyphemus</name>
    <name type="common">Atlantic horseshoe crab</name>
    <dbReference type="NCBI Taxonomy" id="6850"/>
    <lineage>
        <taxon>Eukaryota</taxon>
        <taxon>Metazoa</taxon>
        <taxon>Ecdysozoa</taxon>
        <taxon>Arthropoda</taxon>
        <taxon>Chelicerata</taxon>
        <taxon>Merostomata</taxon>
        <taxon>Xiphosura</taxon>
        <taxon>Limulidae</taxon>
        <taxon>Limulus</taxon>
    </lineage>
</organism>
<evidence type="ECO:0000259" key="6">
    <source>
        <dbReference type="PROSITE" id="PS51062"/>
    </source>
</evidence>
<dbReference type="Gene3D" id="2.60.40.720">
    <property type="match status" value="1"/>
</dbReference>
<gene>
    <name evidence="8" type="primary">LOC106464067</name>
</gene>
<protein>
    <submittedName>
        <fullName evidence="8">Runt-related transcription factor 1-like</fullName>
    </submittedName>
</protein>
<dbReference type="Proteomes" id="UP000694941">
    <property type="component" value="Unplaced"/>
</dbReference>
<keyword evidence="7" id="KW-1185">Reference proteome</keyword>
<evidence type="ECO:0000256" key="3">
    <source>
        <dbReference type="ARBA" id="ARBA00023163"/>
    </source>
</evidence>
<keyword evidence="2" id="KW-0805">Transcription regulation</keyword>
<name>A0ABM1BD81_LIMPO</name>
<evidence type="ECO:0000313" key="7">
    <source>
        <dbReference type="Proteomes" id="UP000694941"/>
    </source>
</evidence>
<dbReference type="GeneID" id="106464067"/>
<dbReference type="PRINTS" id="PR00967">
    <property type="entry name" value="ONCOGENEAML1"/>
</dbReference>
<dbReference type="SUPFAM" id="SSF49417">
    <property type="entry name" value="p53-like transcription factors"/>
    <property type="match status" value="1"/>
</dbReference>
<reference evidence="8" key="1">
    <citation type="submission" date="2025-08" db="UniProtKB">
        <authorList>
            <consortium name="RefSeq"/>
        </authorList>
    </citation>
    <scope>IDENTIFICATION</scope>
    <source>
        <tissue evidence="8">Muscle</tissue>
    </source>
</reference>
<evidence type="ECO:0000256" key="5">
    <source>
        <dbReference type="SAM" id="MobiDB-lite"/>
    </source>
</evidence>
<dbReference type="InterPro" id="IPR013524">
    <property type="entry name" value="Runt_dom"/>
</dbReference>
<keyword evidence="3" id="KW-0804">Transcription</keyword>